<dbReference type="AlphaFoldDB" id="A0A8S1H0Q4"/>
<protein>
    <submittedName>
        <fullName evidence="1">Uncharacterized protein</fullName>
    </submittedName>
</protein>
<dbReference type="Proteomes" id="UP000835052">
    <property type="component" value="Unassembled WGS sequence"/>
</dbReference>
<comment type="caution">
    <text evidence="1">The sequence shown here is derived from an EMBL/GenBank/DDBJ whole genome shotgun (WGS) entry which is preliminary data.</text>
</comment>
<proteinExistence type="predicted"/>
<reference evidence="1" key="1">
    <citation type="submission" date="2020-10" db="EMBL/GenBank/DDBJ databases">
        <authorList>
            <person name="Kikuchi T."/>
        </authorList>
    </citation>
    <scope>NUCLEOTIDE SEQUENCE</scope>
    <source>
        <strain evidence="1">NKZ352</strain>
    </source>
</reference>
<accession>A0A8S1H0Q4</accession>
<keyword evidence="2" id="KW-1185">Reference proteome</keyword>
<name>A0A8S1H0Q4_9PELO</name>
<evidence type="ECO:0000313" key="1">
    <source>
        <dbReference type="EMBL" id="CAD6189131.1"/>
    </source>
</evidence>
<dbReference type="EMBL" id="CAJGYM010000010">
    <property type="protein sequence ID" value="CAD6189131.1"/>
    <property type="molecule type" value="Genomic_DNA"/>
</dbReference>
<dbReference type="OrthoDB" id="10047996at2759"/>
<evidence type="ECO:0000313" key="2">
    <source>
        <dbReference type="Proteomes" id="UP000835052"/>
    </source>
</evidence>
<sequence length="400" mass="45249">MLENKFAEHARAFVSESVESRQPCVFCERFVVESRRFFFCFFGCVPMCRILYAWQIHAGCGLACRSQFLFNRSPRPPVSVSVLSAALVLTSFFQVTLRIHLCSLIACVAATHYASLQEPCESASFPGQTHRNDTGQCIFWSEAVIPQLCEQPYTQTRIRMLRHIFVSHELHPLSLFELFAVGWKDGGSIYTAQLLPGEKGADCISGTESRCTACFKRVADNIRKLEDAYRSFDTTLSRFDCLLAHDTASATRPFSPNATCNNCKLWYRRWLLVQTLQVWTRQPCINWCYYTQLACPHLAPAKIWDYAGHPSFQCRDMDIDSWRNDCDCVHPCDVKGIVGPGSSAATPSFRHDFFAAQIHCKTRKKQCRARSTAHDRKSVSSTELRPALLAVLLSVALALL</sequence>
<organism evidence="1 2">
    <name type="scientific">Caenorhabditis auriculariae</name>
    <dbReference type="NCBI Taxonomy" id="2777116"/>
    <lineage>
        <taxon>Eukaryota</taxon>
        <taxon>Metazoa</taxon>
        <taxon>Ecdysozoa</taxon>
        <taxon>Nematoda</taxon>
        <taxon>Chromadorea</taxon>
        <taxon>Rhabditida</taxon>
        <taxon>Rhabditina</taxon>
        <taxon>Rhabditomorpha</taxon>
        <taxon>Rhabditoidea</taxon>
        <taxon>Rhabditidae</taxon>
        <taxon>Peloderinae</taxon>
        <taxon>Caenorhabditis</taxon>
    </lineage>
</organism>
<gene>
    <name evidence="1" type="ORF">CAUJ_LOCUS5050</name>
</gene>